<protein>
    <recommendedName>
        <fullName evidence="3">3'(2'),5'-bisphosphate nucleotidase</fullName>
        <ecNumber evidence="3">3.1.3.7</ecNumber>
    </recommendedName>
</protein>
<evidence type="ECO:0000256" key="8">
    <source>
        <dbReference type="ARBA" id="ARBA00044479"/>
    </source>
</evidence>
<evidence type="ECO:0000256" key="10">
    <source>
        <dbReference type="PIRSR" id="PIRSR600760-2"/>
    </source>
</evidence>
<comment type="catalytic activity">
    <reaction evidence="8">
        <text>adenosine 3',5'-bisphosphate + H2O = AMP + phosphate</text>
        <dbReference type="Rhea" id="RHEA:10040"/>
        <dbReference type="ChEBI" id="CHEBI:15377"/>
        <dbReference type="ChEBI" id="CHEBI:43474"/>
        <dbReference type="ChEBI" id="CHEBI:58343"/>
        <dbReference type="ChEBI" id="CHEBI:456215"/>
        <dbReference type="EC" id="3.1.3.7"/>
    </reaction>
    <physiologicalReaction direction="left-to-right" evidence="8">
        <dbReference type="Rhea" id="RHEA:10041"/>
    </physiologicalReaction>
</comment>
<comment type="catalytic activity">
    <reaction evidence="7">
        <text>adenosine 2',5'-bisphosphate + H2O = AMP + phosphate</text>
        <dbReference type="Rhea" id="RHEA:77643"/>
        <dbReference type="ChEBI" id="CHEBI:15377"/>
        <dbReference type="ChEBI" id="CHEBI:43474"/>
        <dbReference type="ChEBI" id="CHEBI:194156"/>
        <dbReference type="ChEBI" id="CHEBI:456215"/>
        <dbReference type="EC" id="3.1.3.7"/>
    </reaction>
    <physiologicalReaction direction="left-to-right" evidence="7">
        <dbReference type="Rhea" id="RHEA:77644"/>
    </physiologicalReaction>
</comment>
<comment type="cofactor">
    <cofactor evidence="1 10">
        <name>Mg(2+)</name>
        <dbReference type="ChEBI" id="CHEBI:18420"/>
    </cofactor>
</comment>
<proteinExistence type="inferred from homology"/>
<dbReference type="PROSITE" id="PS00630">
    <property type="entry name" value="IMP_2"/>
    <property type="match status" value="1"/>
</dbReference>
<dbReference type="GO" id="GO:0046872">
    <property type="term" value="F:metal ion binding"/>
    <property type="evidence" value="ECO:0007669"/>
    <property type="project" value="UniProtKB-KW"/>
</dbReference>
<dbReference type="PANTHER" id="PTHR43200:SF6">
    <property type="entry name" value="3'(2'),5'-BISPHOSPHATE NUCLEOTIDASE"/>
    <property type="match status" value="1"/>
</dbReference>
<keyword evidence="5 11" id="KW-0378">Hydrolase</keyword>
<gene>
    <name evidence="11" type="ORF">ENS64_09765</name>
</gene>
<keyword evidence="6 10" id="KW-0460">Magnesium</keyword>
<evidence type="ECO:0000256" key="9">
    <source>
        <dbReference type="ARBA" id="ARBA00044484"/>
    </source>
</evidence>
<evidence type="ECO:0000256" key="6">
    <source>
        <dbReference type="ARBA" id="ARBA00022842"/>
    </source>
</evidence>
<dbReference type="FunFam" id="3.40.190.80:FF:000003">
    <property type="entry name" value="PAP-specific phosphatase HAL2-like"/>
    <property type="match status" value="1"/>
</dbReference>
<dbReference type="PANTHER" id="PTHR43200">
    <property type="entry name" value="PHOSPHATASE"/>
    <property type="match status" value="1"/>
</dbReference>
<evidence type="ECO:0000256" key="5">
    <source>
        <dbReference type="ARBA" id="ARBA00022801"/>
    </source>
</evidence>
<feature type="binding site" evidence="10">
    <location>
        <position position="72"/>
    </location>
    <ligand>
        <name>Mg(2+)</name>
        <dbReference type="ChEBI" id="CHEBI:18420"/>
        <label>1</label>
        <note>catalytic</note>
    </ligand>
</feature>
<dbReference type="NCBIfam" id="TIGR01330">
    <property type="entry name" value="bisphos_HAL2"/>
    <property type="match status" value="1"/>
</dbReference>
<dbReference type="CDD" id="cd01517">
    <property type="entry name" value="PAP_phosphatase"/>
    <property type="match status" value="1"/>
</dbReference>
<evidence type="ECO:0000256" key="2">
    <source>
        <dbReference type="ARBA" id="ARBA00009759"/>
    </source>
</evidence>
<feature type="binding site" evidence="10">
    <location>
        <position position="129"/>
    </location>
    <ligand>
        <name>Mg(2+)</name>
        <dbReference type="ChEBI" id="CHEBI:18420"/>
        <label>1</label>
        <note>catalytic</note>
    </ligand>
</feature>
<dbReference type="InterPro" id="IPR020583">
    <property type="entry name" value="Inositol_monoP_metal-BS"/>
</dbReference>
<comment type="similarity">
    <text evidence="2">Belongs to the inositol monophosphatase superfamily.</text>
</comment>
<dbReference type="EMBL" id="DSVQ01000012">
    <property type="protein sequence ID" value="HGT39532.1"/>
    <property type="molecule type" value="Genomic_DNA"/>
</dbReference>
<comment type="catalytic activity">
    <reaction evidence="9">
        <text>3'-phosphoadenylyl sulfate + H2O = adenosine 5'-phosphosulfate + phosphate</text>
        <dbReference type="Rhea" id="RHEA:77639"/>
        <dbReference type="ChEBI" id="CHEBI:15377"/>
        <dbReference type="ChEBI" id="CHEBI:43474"/>
        <dbReference type="ChEBI" id="CHEBI:58243"/>
        <dbReference type="ChEBI" id="CHEBI:58339"/>
        <dbReference type="EC" id="3.1.3.7"/>
    </reaction>
    <physiologicalReaction direction="left-to-right" evidence="9">
        <dbReference type="Rhea" id="RHEA:77640"/>
    </physiologicalReaction>
</comment>
<dbReference type="Gene3D" id="3.40.190.80">
    <property type="match status" value="1"/>
</dbReference>
<dbReference type="InterPro" id="IPR006239">
    <property type="entry name" value="DPNP"/>
</dbReference>
<dbReference type="PRINTS" id="PR00377">
    <property type="entry name" value="IMPHPHTASES"/>
</dbReference>
<accession>A0A7C4LKU5</accession>
<evidence type="ECO:0000256" key="4">
    <source>
        <dbReference type="ARBA" id="ARBA00022723"/>
    </source>
</evidence>
<dbReference type="GO" id="GO:0046854">
    <property type="term" value="P:phosphatidylinositol phosphate biosynthetic process"/>
    <property type="evidence" value="ECO:0007669"/>
    <property type="project" value="InterPro"/>
</dbReference>
<dbReference type="Gene3D" id="3.30.540.10">
    <property type="entry name" value="Fructose-1,6-Bisphosphatase, subunit A, domain 1"/>
    <property type="match status" value="1"/>
</dbReference>
<evidence type="ECO:0000256" key="7">
    <source>
        <dbReference type="ARBA" id="ARBA00044466"/>
    </source>
</evidence>
<name>A0A7C4LKU5_9PLAN</name>
<feature type="binding site" evidence="10">
    <location>
        <position position="126"/>
    </location>
    <ligand>
        <name>Mg(2+)</name>
        <dbReference type="ChEBI" id="CHEBI:18420"/>
        <label>1</label>
        <note>catalytic</note>
    </ligand>
</feature>
<dbReference type="GO" id="GO:0008441">
    <property type="term" value="F:3'(2'),5'-bisphosphate nucleotidase activity"/>
    <property type="evidence" value="ECO:0007669"/>
    <property type="project" value="UniProtKB-EC"/>
</dbReference>
<feature type="binding site" evidence="10">
    <location>
        <position position="128"/>
    </location>
    <ligand>
        <name>Mg(2+)</name>
        <dbReference type="ChEBI" id="CHEBI:18420"/>
        <label>1</label>
        <note>catalytic</note>
    </ligand>
</feature>
<dbReference type="PROSITE" id="PS00629">
    <property type="entry name" value="IMP_1"/>
    <property type="match status" value="1"/>
</dbReference>
<evidence type="ECO:0000313" key="11">
    <source>
        <dbReference type="EMBL" id="HGT39532.1"/>
    </source>
</evidence>
<evidence type="ECO:0000256" key="1">
    <source>
        <dbReference type="ARBA" id="ARBA00001946"/>
    </source>
</evidence>
<keyword evidence="4 10" id="KW-0479">Metal-binding</keyword>
<dbReference type="SUPFAM" id="SSF56655">
    <property type="entry name" value="Carbohydrate phosphatase"/>
    <property type="match status" value="1"/>
</dbReference>
<feature type="binding site" evidence="10">
    <location>
        <position position="273"/>
    </location>
    <ligand>
        <name>Mg(2+)</name>
        <dbReference type="ChEBI" id="CHEBI:18420"/>
        <label>1</label>
        <note>catalytic</note>
    </ligand>
</feature>
<comment type="caution">
    <text evidence="11">The sequence shown here is derived from an EMBL/GenBank/DDBJ whole genome shotgun (WGS) entry which is preliminary data.</text>
</comment>
<dbReference type="InterPro" id="IPR020550">
    <property type="entry name" value="Inositol_monophosphatase_CS"/>
</dbReference>
<dbReference type="AlphaFoldDB" id="A0A7C4LKU5"/>
<dbReference type="Pfam" id="PF00459">
    <property type="entry name" value="Inositol_P"/>
    <property type="match status" value="1"/>
</dbReference>
<reference evidence="11" key="1">
    <citation type="journal article" date="2020" name="mSystems">
        <title>Genome- and Community-Level Interaction Insights into Carbon Utilization and Element Cycling Functions of Hydrothermarchaeota in Hydrothermal Sediment.</title>
        <authorList>
            <person name="Zhou Z."/>
            <person name="Liu Y."/>
            <person name="Xu W."/>
            <person name="Pan J."/>
            <person name="Luo Z.H."/>
            <person name="Li M."/>
        </authorList>
    </citation>
    <scope>NUCLEOTIDE SEQUENCE [LARGE SCALE GENOMIC DNA]</scope>
    <source>
        <strain evidence="11">SpSt-508</strain>
    </source>
</reference>
<sequence>MSVASVGSQELAVALAAVRDAARICRSVQAGITPETLEKRDKSPVTIADFGSQAVVCRVVGNAFPDDPIIAEEDSSELRNEENAPFLHLIHDEICRQCVHASKEEICRWIDRGGAQHFAHRFWTLDPIDGTKGFLRKEQYAISLALIVEGQIALGVLGCPNLPLVAGDPATSGALFYAIRGQGAFALPLEGDTAPQPIRVSATTDPAAARFCESVESGHSSHGASERIAQRLGITAAPLRLDSQAKYAVVARGEADIYLRLPTKADYFEQIWDHAGGVLIVEEAGGRVTDVAGKPLEFVHGRTLKQNRGVVVSNNLLHDAVLDAVQAVGVQ</sequence>
<dbReference type="InterPro" id="IPR051090">
    <property type="entry name" value="Inositol_monoP_superfamily"/>
</dbReference>
<dbReference type="EC" id="3.1.3.7" evidence="3"/>
<evidence type="ECO:0000256" key="3">
    <source>
        <dbReference type="ARBA" id="ARBA00012633"/>
    </source>
</evidence>
<dbReference type="GO" id="GO:0000103">
    <property type="term" value="P:sulfate assimilation"/>
    <property type="evidence" value="ECO:0007669"/>
    <property type="project" value="TreeGrafter"/>
</dbReference>
<dbReference type="InterPro" id="IPR000760">
    <property type="entry name" value="Inositol_monophosphatase-like"/>
</dbReference>
<organism evidence="11">
    <name type="scientific">Schlesneria paludicola</name>
    <dbReference type="NCBI Taxonomy" id="360056"/>
    <lineage>
        <taxon>Bacteria</taxon>
        <taxon>Pseudomonadati</taxon>
        <taxon>Planctomycetota</taxon>
        <taxon>Planctomycetia</taxon>
        <taxon>Planctomycetales</taxon>
        <taxon>Planctomycetaceae</taxon>
        <taxon>Schlesneria</taxon>
    </lineage>
</organism>